<sequence length="706" mass="79112">MPSDRRASLPWHWTIEALAAGNWCDASLIQACIDRVPGFWDEASESIRERVILKYLRELLDSGTIDSSQLSTLDFQNLPSSEVLCHLLRKVSLSNTSKDMDKGKERSRGDLHRHDLQQYMLRKTSNLPSSSLDLLKKIIVEGQSKLLLSSKDSNGLDRLNEAKNKDSDNGAECEREIEILELKKPTSAPDPADVVLQEDSSRSGQHLPMPNCIDDDGREQSHGNIASTTPENVQLSRHDSLPQISKENSGPEQDPLNVSGENANPPLHEKRHIDGDTIVSAETDDDDDNDDDDNGDDNIDGYRVVPRNLGPSVTENSVDLDPMVDDWTEKHLCVKCDKGGSLLHCNDSGCLMVVHENCLGTSPYVDEAGRYYCPPCAYKVVTAAYRKEKMKMLQARRALLAFLGRNAVRDNIKGTRVVQVPRRARRPIVTIKQRETSKVSCEGDKGTNSSADLVFRKSGNGTVNDYHQSAQMRPHNGILTPAENDDMNCINKERLVPQEDLVAEENHHSAEHVAGNDSRDLHCQGVDSVHSRDEHEAVETKKHSEVDRDTVNTLRNGGPTGTDMNFHTENSTDVGSSISPIDEMHAKKRKFDSDVEKNHPPHASAEYKGKTKLSSDNYNKRQTRPKRYSNPIFPCGRRTRLAWTAEEEEALKKGVQKFASVGDKTLPWRKILDFGCHVFHTTRQPGDLKDKWRNIKIKEASEGMER</sequence>
<dbReference type="InterPro" id="IPR001965">
    <property type="entry name" value="Znf_PHD"/>
</dbReference>
<dbReference type="GO" id="GO:0008270">
    <property type="term" value="F:zinc ion binding"/>
    <property type="evidence" value="ECO:0007669"/>
    <property type="project" value="UniProtKB-KW"/>
</dbReference>
<dbReference type="Proteomes" id="UP001085076">
    <property type="component" value="Miscellaneous, Linkage group lg01"/>
</dbReference>
<dbReference type="PROSITE" id="PS50090">
    <property type="entry name" value="MYB_LIKE"/>
    <property type="match status" value="1"/>
</dbReference>
<feature type="compositionally biased region" description="Basic and acidic residues" evidence="5">
    <location>
        <begin position="529"/>
        <end position="550"/>
    </location>
</feature>
<evidence type="ECO:0000256" key="4">
    <source>
        <dbReference type="PROSITE-ProRule" id="PRU00146"/>
    </source>
</evidence>
<feature type="compositionally biased region" description="Polar residues" evidence="5">
    <location>
        <begin position="562"/>
        <end position="579"/>
    </location>
</feature>
<dbReference type="PANTHER" id="PTHR47863">
    <property type="entry name" value="RING/FYVE/PHD ZINC FINGER SUPERFAMILY PROTEIN"/>
    <property type="match status" value="1"/>
</dbReference>
<dbReference type="OrthoDB" id="785443at2759"/>
<evidence type="ECO:0000256" key="5">
    <source>
        <dbReference type="SAM" id="MobiDB-lite"/>
    </source>
</evidence>
<dbReference type="Gene3D" id="3.30.40.10">
    <property type="entry name" value="Zinc/RING finger domain, C3HC4 (zinc finger)"/>
    <property type="match status" value="1"/>
</dbReference>
<feature type="region of interest" description="Disordered" evidence="5">
    <location>
        <begin position="529"/>
        <end position="632"/>
    </location>
</feature>
<dbReference type="InterPro" id="IPR019786">
    <property type="entry name" value="Zinc_finger_PHD-type_CS"/>
</dbReference>
<reference evidence="8" key="2">
    <citation type="journal article" date="2022" name="Hortic Res">
        <title>The genome of Dioscorea zingiberensis sheds light on the biosynthesis, origin and evolution of the medicinally important diosgenin saponins.</title>
        <authorList>
            <person name="Li Y."/>
            <person name="Tan C."/>
            <person name="Li Z."/>
            <person name="Guo J."/>
            <person name="Li S."/>
            <person name="Chen X."/>
            <person name="Wang C."/>
            <person name="Dai X."/>
            <person name="Yang H."/>
            <person name="Song W."/>
            <person name="Hou L."/>
            <person name="Xu J."/>
            <person name="Tong Z."/>
            <person name="Xu A."/>
            <person name="Yuan X."/>
            <person name="Wang W."/>
            <person name="Yang Q."/>
            <person name="Chen L."/>
            <person name="Sun Z."/>
            <person name="Wang K."/>
            <person name="Pan B."/>
            <person name="Chen J."/>
            <person name="Bao Y."/>
            <person name="Liu F."/>
            <person name="Qi X."/>
            <person name="Gang D.R."/>
            <person name="Wen J."/>
            <person name="Li J."/>
        </authorList>
    </citation>
    <scope>NUCLEOTIDE SEQUENCE</scope>
    <source>
        <strain evidence="8">Dzin_1.0</strain>
    </source>
</reference>
<dbReference type="PROSITE" id="PS50016">
    <property type="entry name" value="ZF_PHD_2"/>
    <property type="match status" value="1"/>
</dbReference>
<evidence type="ECO:0000256" key="3">
    <source>
        <dbReference type="ARBA" id="ARBA00022833"/>
    </source>
</evidence>
<keyword evidence="1" id="KW-0479">Metal-binding</keyword>
<feature type="region of interest" description="Disordered" evidence="5">
    <location>
        <begin position="182"/>
        <end position="317"/>
    </location>
</feature>
<dbReference type="InterPro" id="IPR011011">
    <property type="entry name" value="Znf_FYVE_PHD"/>
</dbReference>
<feature type="compositionally biased region" description="Polar residues" evidence="5">
    <location>
        <begin position="242"/>
        <end position="251"/>
    </location>
</feature>
<dbReference type="SUPFAM" id="SSF46689">
    <property type="entry name" value="Homeodomain-like"/>
    <property type="match status" value="1"/>
</dbReference>
<feature type="domain" description="PHD-type" evidence="6">
    <location>
        <begin position="330"/>
        <end position="379"/>
    </location>
</feature>
<reference evidence="8" key="1">
    <citation type="submission" date="2021-03" db="EMBL/GenBank/DDBJ databases">
        <authorList>
            <person name="Li Z."/>
            <person name="Yang C."/>
        </authorList>
    </citation>
    <scope>NUCLEOTIDE SEQUENCE</scope>
    <source>
        <strain evidence="8">Dzin_1.0</strain>
        <tissue evidence="8">Leaf</tissue>
    </source>
</reference>
<comment type="caution">
    <text evidence="8">The sequence shown here is derived from an EMBL/GenBank/DDBJ whole genome shotgun (WGS) entry which is preliminary data.</text>
</comment>
<gene>
    <name evidence="8" type="ORF">J5N97_008245</name>
</gene>
<dbReference type="PANTHER" id="PTHR47863:SF4">
    <property type="entry name" value="RING_FYVE_PHD ZINC FINGER SUPERFAMILY PROTEIN"/>
    <property type="match status" value="1"/>
</dbReference>
<evidence type="ECO:0000313" key="9">
    <source>
        <dbReference type="Proteomes" id="UP001085076"/>
    </source>
</evidence>
<evidence type="ECO:0000256" key="1">
    <source>
        <dbReference type="ARBA" id="ARBA00022723"/>
    </source>
</evidence>
<evidence type="ECO:0000259" key="6">
    <source>
        <dbReference type="PROSITE" id="PS50016"/>
    </source>
</evidence>
<accession>A0A9D5DF82</accession>
<keyword evidence="2 4" id="KW-0863">Zinc-finger</keyword>
<dbReference type="SUPFAM" id="SSF57903">
    <property type="entry name" value="FYVE/PHD zinc finger"/>
    <property type="match status" value="1"/>
</dbReference>
<organism evidence="8 9">
    <name type="scientific">Dioscorea zingiberensis</name>
    <dbReference type="NCBI Taxonomy" id="325984"/>
    <lineage>
        <taxon>Eukaryota</taxon>
        <taxon>Viridiplantae</taxon>
        <taxon>Streptophyta</taxon>
        <taxon>Embryophyta</taxon>
        <taxon>Tracheophyta</taxon>
        <taxon>Spermatophyta</taxon>
        <taxon>Magnoliopsida</taxon>
        <taxon>Liliopsida</taxon>
        <taxon>Dioscoreales</taxon>
        <taxon>Dioscoreaceae</taxon>
        <taxon>Dioscorea</taxon>
    </lineage>
</organism>
<feature type="domain" description="Myb-like" evidence="7">
    <location>
        <begin position="640"/>
        <end position="696"/>
    </location>
</feature>
<keyword evidence="3" id="KW-0862">Zinc</keyword>
<dbReference type="EMBL" id="JAGGNH010000001">
    <property type="protein sequence ID" value="KAJ0989889.1"/>
    <property type="molecule type" value="Genomic_DNA"/>
</dbReference>
<protein>
    <recommendedName>
        <fullName evidence="10">Myb-like domain-containing protein</fullName>
    </recommendedName>
</protein>
<dbReference type="CDD" id="cd11660">
    <property type="entry name" value="SANT_TRF"/>
    <property type="match status" value="1"/>
</dbReference>
<keyword evidence="9" id="KW-1185">Reference proteome</keyword>
<dbReference type="InterPro" id="IPR013083">
    <property type="entry name" value="Znf_RING/FYVE/PHD"/>
</dbReference>
<evidence type="ECO:0000259" key="7">
    <source>
        <dbReference type="PROSITE" id="PS50090"/>
    </source>
</evidence>
<evidence type="ECO:0000256" key="2">
    <source>
        <dbReference type="ARBA" id="ARBA00022771"/>
    </source>
</evidence>
<proteinExistence type="predicted"/>
<dbReference type="InterPro" id="IPR001005">
    <property type="entry name" value="SANT/Myb"/>
</dbReference>
<evidence type="ECO:0000313" key="8">
    <source>
        <dbReference type="EMBL" id="KAJ0989889.1"/>
    </source>
</evidence>
<dbReference type="Gene3D" id="1.10.246.220">
    <property type="match status" value="1"/>
</dbReference>
<dbReference type="AlphaFoldDB" id="A0A9D5DF82"/>
<dbReference type="InterPro" id="IPR009057">
    <property type="entry name" value="Homeodomain-like_sf"/>
</dbReference>
<dbReference type="PROSITE" id="PS01359">
    <property type="entry name" value="ZF_PHD_1"/>
    <property type="match status" value="1"/>
</dbReference>
<dbReference type="InterPro" id="IPR019787">
    <property type="entry name" value="Znf_PHD-finger"/>
</dbReference>
<feature type="compositionally biased region" description="Acidic residues" evidence="5">
    <location>
        <begin position="282"/>
        <end position="299"/>
    </location>
</feature>
<feature type="compositionally biased region" description="Polar residues" evidence="5">
    <location>
        <begin position="222"/>
        <end position="235"/>
    </location>
</feature>
<name>A0A9D5DF82_9LILI</name>
<feature type="compositionally biased region" description="Basic and acidic residues" evidence="5">
    <location>
        <begin position="591"/>
        <end position="609"/>
    </location>
</feature>
<evidence type="ECO:0008006" key="10">
    <source>
        <dbReference type="Google" id="ProtNLM"/>
    </source>
</evidence>
<dbReference type="SMART" id="SM00249">
    <property type="entry name" value="PHD"/>
    <property type="match status" value="1"/>
</dbReference>